<feature type="domain" description="Gfo/Idh/MocA-like oxidoreductase C-terminal" evidence="4">
    <location>
        <begin position="143"/>
        <end position="355"/>
    </location>
</feature>
<protein>
    <submittedName>
        <fullName evidence="5">Oxidoreductase</fullName>
    </submittedName>
</protein>
<comment type="similarity">
    <text evidence="1">Belongs to the Gfo/Idh/MocA family.</text>
</comment>
<keyword evidence="2" id="KW-0560">Oxidoreductase</keyword>
<dbReference type="GO" id="GO:0016491">
    <property type="term" value="F:oxidoreductase activity"/>
    <property type="evidence" value="ECO:0007669"/>
    <property type="project" value="UniProtKB-KW"/>
</dbReference>
<dbReference type="Pfam" id="PF01408">
    <property type="entry name" value="GFO_IDH_MocA"/>
    <property type="match status" value="1"/>
</dbReference>
<dbReference type="InterPro" id="IPR000683">
    <property type="entry name" value="Gfo/Idh/MocA-like_OxRdtase_N"/>
</dbReference>
<dbReference type="GO" id="GO:0000166">
    <property type="term" value="F:nucleotide binding"/>
    <property type="evidence" value="ECO:0007669"/>
    <property type="project" value="InterPro"/>
</dbReference>
<dbReference type="PANTHER" id="PTHR43708:SF5">
    <property type="entry name" value="CONSERVED EXPRESSED OXIDOREDUCTASE (EUROFUNG)-RELATED"/>
    <property type="match status" value="1"/>
</dbReference>
<evidence type="ECO:0000259" key="3">
    <source>
        <dbReference type="Pfam" id="PF01408"/>
    </source>
</evidence>
<gene>
    <name evidence="5" type="ORF">GEMMAAP_01910</name>
</gene>
<dbReference type="Pfam" id="PF02894">
    <property type="entry name" value="GFO_IDH_MocA_C"/>
    <property type="match status" value="1"/>
</dbReference>
<dbReference type="PANTHER" id="PTHR43708">
    <property type="entry name" value="CONSERVED EXPRESSED OXIDOREDUCTASE (EUROFUNG)"/>
    <property type="match status" value="1"/>
</dbReference>
<dbReference type="InterPro" id="IPR004104">
    <property type="entry name" value="Gfo/Idh/MocA-like_OxRdtase_C"/>
</dbReference>
<dbReference type="eggNOG" id="COG0673">
    <property type="taxonomic scope" value="Bacteria"/>
</dbReference>
<evidence type="ECO:0000313" key="5">
    <source>
        <dbReference type="EMBL" id="AMW06475.1"/>
    </source>
</evidence>
<dbReference type="STRING" id="1379270.GEMMAAP_01910"/>
<reference evidence="5 6" key="1">
    <citation type="journal article" date="2014" name="Proc. Natl. Acad. Sci. U.S.A.">
        <title>Functional type 2 photosynthetic reaction centers found in the rare bacterial phylum Gemmatimonadetes.</title>
        <authorList>
            <person name="Zeng Y."/>
            <person name="Feng F."/>
            <person name="Medova H."/>
            <person name="Dean J."/>
            <person name="Koblizek M."/>
        </authorList>
    </citation>
    <scope>NUCLEOTIDE SEQUENCE [LARGE SCALE GENOMIC DNA]</scope>
    <source>
        <strain evidence="5 6">AP64</strain>
    </source>
</reference>
<dbReference type="RefSeq" id="WP_026849213.1">
    <property type="nucleotide sequence ID" value="NZ_CP011454.1"/>
</dbReference>
<organism evidence="5 6">
    <name type="scientific">Gemmatimonas phototrophica</name>
    <dbReference type="NCBI Taxonomy" id="1379270"/>
    <lineage>
        <taxon>Bacteria</taxon>
        <taxon>Pseudomonadati</taxon>
        <taxon>Gemmatimonadota</taxon>
        <taxon>Gemmatimonadia</taxon>
        <taxon>Gemmatimonadales</taxon>
        <taxon>Gemmatimonadaceae</taxon>
        <taxon>Gemmatimonas</taxon>
    </lineage>
</organism>
<dbReference type="InterPro" id="IPR036291">
    <property type="entry name" value="NAD(P)-bd_dom_sf"/>
</dbReference>
<name>A0A143BPG6_9BACT</name>
<sequence length="360" mass="37968">MGGSSIPSSLRVALIGFGPGGAYFHAPLIATTPGLTLSVVVTSDEGRRAQALRDYSGVAVVASAAELWDRSSEIDLVVIATPNRSHAPLALAAFDHGIHVVVDKPFAVTAAEGRTAADAARTAGRLLIPYQNRRWDGDFLTVRALLAQGAFGTVHHFESRFDRWRPQPTGSWRESSEPGVAGGLLYDLGSHLIDQALLLFGPVAGVYAELDMRRPGVTAEDDVFVSLTHVSGVRSHLHASALAAQATPRFRVSGSAASLVKWGLDVQEAALKAGMKPGGDAWGQEPPERWGMLGTETASAPVPTHPGNYPAFYAGVVAAVRGDAPPPVQIHEAIAMLDVIEAAQRSARERRVVELSASSA</sequence>
<evidence type="ECO:0000259" key="4">
    <source>
        <dbReference type="Pfam" id="PF02894"/>
    </source>
</evidence>
<evidence type="ECO:0000256" key="2">
    <source>
        <dbReference type="ARBA" id="ARBA00023002"/>
    </source>
</evidence>
<dbReference type="Gene3D" id="3.30.360.10">
    <property type="entry name" value="Dihydrodipicolinate Reductase, domain 2"/>
    <property type="match status" value="1"/>
</dbReference>
<dbReference type="KEGG" id="gph:GEMMAAP_01910"/>
<reference evidence="5 6" key="2">
    <citation type="journal article" date="2016" name="Environ. Microbiol. Rep.">
        <title>Metagenomic evidence for the presence of phototrophic Gemmatimonadetes bacteria in diverse environments.</title>
        <authorList>
            <person name="Zeng Y."/>
            <person name="Baumbach J."/>
            <person name="Barbosa E.G."/>
            <person name="Azevedo V."/>
            <person name="Zhang C."/>
            <person name="Koblizek M."/>
        </authorList>
    </citation>
    <scope>NUCLEOTIDE SEQUENCE [LARGE SCALE GENOMIC DNA]</scope>
    <source>
        <strain evidence="5 6">AP64</strain>
    </source>
</reference>
<accession>A0A143BPG6</accession>
<dbReference type="Gene3D" id="3.40.50.720">
    <property type="entry name" value="NAD(P)-binding Rossmann-like Domain"/>
    <property type="match status" value="1"/>
</dbReference>
<dbReference type="SUPFAM" id="SSF51735">
    <property type="entry name" value="NAD(P)-binding Rossmann-fold domains"/>
    <property type="match status" value="1"/>
</dbReference>
<dbReference type="AlphaFoldDB" id="A0A143BPG6"/>
<dbReference type="Proteomes" id="UP000076404">
    <property type="component" value="Chromosome"/>
</dbReference>
<keyword evidence="6" id="KW-1185">Reference proteome</keyword>
<evidence type="ECO:0000256" key="1">
    <source>
        <dbReference type="ARBA" id="ARBA00010928"/>
    </source>
</evidence>
<proteinExistence type="inferred from homology"/>
<evidence type="ECO:0000313" key="6">
    <source>
        <dbReference type="Proteomes" id="UP000076404"/>
    </source>
</evidence>
<dbReference type="SUPFAM" id="SSF55347">
    <property type="entry name" value="Glyceraldehyde-3-phosphate dehydrogenase-like, C-terminal domain"/>
    <property type="match status" value="1"/>
</dbReference>
<dbReference type="OrthoDB" id="9815825at2"/>
<feature type="domain" description="Gfo/Idh/MocA-like oxidoreductase N-terminal" evidence="3">
    <location>
        <begin position="10"/>
        <end position="128"/>
    </location>
</feature>
<dbReference type="InterPro" id="IPR051317">
    <property type="entry name" value="Gfo/Idh/MocA_oxidoreduct"/>
</dbReference>
<dbReference type="EMBL" id="CP011454">
    <property type="protein sequence ID" value="AMW06475.1"/>
    <property type="molecule type" value="Genomic_DNA"/>
</dbReference>